<dbReference type="PANTHER" id="PTHR13939">
    <property type="entry name" value="NICOTINAMIDE-NUCLEOTIDE AMIDOHYDROLASE PNCC"/>
    <property type="match status" value="1"/>
</dbReference>
<dbReference type="InterPro" id="IPR050101">
    <property type="entry name" value="CinA"/>
</dbReference>
<comment type="similarity">
    <text evidence="1">Belongs to the CinA family.</text>
</comment>
<dbReference type="InterPro" id="IPR008135">
    <property type="entry name" value="Competence-induced_CinA"/>
</dbReference>
<evidence type="ECO:0000313" key="3">
    <source>
        <dbReference type="EMBL" id="HDL89793.1"/>
    </source>
</evidence>
<dbReference type="InterPro" id="IPR001453">
    <property type="entry name" value="MoaB/Mog_dom"/>
</dbReference>
<dbReference type="AlphaFoldDB" id="A0A7C0WST4"/>
<dbReference type="SMART" id="SM00852">
    <property type="entry name" value="MoCF_biosynth"/>
    <property type="match status" value="1"/>
</dbReference>
<reference evidence="3" key="1">
    <citation type="journal article" date="2020" name="mSystems">
        <title>Genome- and Community-Level Interaction Insights into Carbon Utilization and Element Cycling Functions of Hydrothermarchaeota in Hydrothermal Sediment.</title>
        <authorList>
            <person name="Zhou Z."/>
            <person name="Liu Y."/>
            <person name="Xu W."/>
            <person name="Pan J."/>
            <person name="Luo Z.H."/>
            <person name="Li M."/>
        </authorList>
    </citation>
    <scope>NUCLEOTIDE SEQUENCE [LARGE SCALE GENOMIC DNA]</scope>
    <source>
        <strain evidence="3">HyVt-19</strain>
    </source>
</reference>
<dbReference type="InterPro" id="IPR036653">
    <property type="entry name" value="CinA-like_C"/>
</dbReference>
<organism evidence="3">
    <name type="scientific">Thermodesulforhabdus norvegica</name>
    <dbReference type="NCBI Taxonomy" id="39841"/>
    <lineage>
        <taxon>Bacteria</taxon>
        <taxon>Pseudomonadati</taxon>
        <taxon>Thermodesulfobacteriota</taxon>
        <taxon>Syntrophobacteria</taxon>
        <taxon>Syntrophobacterales</taxon>
        <taxon>Thermodesulforhabdaceae</taxon>
        <taxon>Thermodesulforhabdus</taxon>
    </lineage>
</organism>
<dbReference type="SUPFAM" id="SSF53218">
    <property type="entry name" value="Molybdenum cofactor biosynthesis proteins"/>
    <property type="match status" value="1"/>
</dbReference>
<dbReference type="SUPFAM" id="SSF142433">
    <property type="entry name" value="CinA-like"/>
    <property type="match status" value="1"/>
</dbReference>
<dbReference type="NCBIfam" id="TIGR00199">
    <property type="entry name" value="PncC_domain"/>
    <property type="match status" value="1"/>
</dbReference>
<dbReference type="HAMAP" id="MF_00226_B">
    <property type="entry name" value="CinA_B"/>
    <property type="match status" value="1"/>
</dbReference>
<protein>
    <recommendedName>
        <fullName evidence="1">CinA-like protein</fullName>
    </recommendedName>
</protein>
<dbReference type="Pfam" id="PF02464">
    <property type="entry name" value="CinA"/>
    <property type="match status" value="1"/>
</dbReference>
<sequence length="425" mass="47009">MCRTARSVEGTLIVVGNEVLYGDVVDINTSTIGKTLFQEGFLIARSLILSDNRSELAKAIRYWHHRSDFLITTGGLEPATNNVICDALCDAFGLQQVRNRAYCETFRKRINDAGLSWADETEWMAYLPEGAVELTMDRPYMGFRMVVENKPLYCLPGVPTEVAYLVEREVLPDLKNHYPERTCFRRRIIRVQRLSEWEVAKRVGKLDLAAVGVGYLSRIEGETWVTLTVCADNGNKADEFLNEAERRVVNAIGRKFVSGKDGEELEKVVGDMLRSRGMKLAVAESCTGGMLAARIISVPGASDYFERGYIVYSNKAKVEELGVNPDVLERYGAVSEQTARAMAVGAKEKAGVDVALGITGIAGPTGGTREKPVGTVFIGCACDDRTVVEHHVLRGERQIVQMRSVQAALRLLWELLAHDSSIHSS</sequence>
<dbReference type="InterPro" id="IPR008136">
    <property type="entry name" value="CinA_C"/>
</dbReference>
<evidence type="ECO:0000259" key="2">
    <source>
        <dbReference type="SMART" id="SM00852"/>
    </source>
</evidence>
<dbReference type="PANTHER" id="PTHR13939:SF0">
    <property type="entry name" value="NMN AMIDOHYDROLASE-LIKE PROTEIN YFAY"/>
    <property type="match status" value="1"/>
</dbReference>
<dbReference type="InterPro" id="IPR036425">
    <property type="entry name" value="MoaB/Mog-like_dom_sf"/>
</dbReference>
<dbReference type="PIRSF" id="PIRSF006728">
    <property type="entry name" value="CinA"/>
    <property type="match status" value="1"/>
</dbReference>
<dbReference type="Pfam" id="PF00994">
    <property type="entry name" value="MoCF_biosynth"/>
    <property type="match status" value="1"/>
</dbReference>
<dbReference type="Gene3D" id="3.90.950.20">
    <property type="entry name" value="CinA-like"/>
    <property type="match status" value="1"/>
</dbReference>
<proteinExistence type="inferred from homology"/>
<accession>A0A7C0WST4</accession>
<comment type="caution">
    <text evidence="3">The sequence shown here is derived from an EMBL/GenBank/DDBJ whole genome shotgun (WGS) entry which is preliminary data.</text>
</comment>
<dbReference type="EMBL" id="DQZW01000127">
    <property type="protein sequence ID" value="HDL89793.1"/>
    <property type="molecule type" value="Genomic_DNA"/>
</dbReference>
<dbReference type="Gene3D" id="3.40.980.10">
    <property type="entry name" value="MoaB/Mog-like domain"/>
    <property type="match status" value="1"/>
</dbReference>
<evidence type="ECO:0000256" key="1">
    <source>
        <dbReference type="HAMAP-Rule" id="MF_00226"/>
    </source>
</evidence>
<name>A0A7C0WST4_9BACT</name>
<gene>
    <name evidence="3" type="ORF">ENG14_02685</name>
</gene>
<feature type="domain" description="MoaB/Mog" evidence="2">
    <location>
        <begin position="11"/>
        <end position="177"/>
    </location>
</feature>
<dbReference type="Proteomes" id="UP000886355">
    <property type="component" value="Unassembled WGS sequence"/>
</dbReference>